<comment type="caution">
    <text evidence="13">Lacks conserved residue(s) required for the propagation of feature annotation.</text>
</comment>
<dbReference type="EC" id="3.1.-.-" evidence="13"/>
<dbReference type="GO" id="GO:0004519">
    <property type="term" value="F:endonuclease activity"/>
    <property type="evidence" value="ECO:0007669"/>
    <property type="project" value="UniProtKB-UniRule"/>
</dbReference>
<dbReference type="GO" id="GO:0003723">
    <property type="term" value="F:RNA binding"/>
    <property type="evidence" value="ECO:0007669"/>
    <property type="project" value="UniProtKB-UniRule"/>
</dbReference>
<dbReference type="InterPro" id="IPR032239">
    <property type="entry name" value="Cas9-BH"/>
</dbReference>
<dbReference type="InterPro" id="IPR032240">
    <property type="entry name" value="Cas9_REC"/>
</dbReference>
<comment type="domain">
    <text evidence="13">Has 2 endonuclease domains. The discontinuous RuvC-like domain cleaves the target DNA noncomplementary to crRNA while the HNH nuclease domain cleaves the target DNA complementary to crRNA.</text>
</comment>
<name>A0A921K0B5_9LACO</name>
<evidence type="ECO:0000259" key="14">
    <source>
        <dbReference type="PROSITE" id="PS51749"/>
    </source>
</evidence>
<comment type="function">
    <text evidence="13">CRISPR (clustered regularly interspaced short palindromic repeat) is an adaptive immune system that provides protection against mobile genetic elements (viruses, transposable elements and conjugative plasmids). CRISPR clusters contain spacers, sequences complementary to antecedent mobile elements, and target invading nucleic acids. CRISPR clusters are transcribed and processed into CRISPR RNA (crRNA). In type II CRISPR systems correct processing of pre-crRNA requires a trans-encoded small RNA (tracrRNA), endogenous ribonuclease 3 (rnc) and this protein. The tracrRNA serves as a guide for ribonuclease 3-aided processing of pre-crRNA. Subsequently Cas9/crRNA/tracrRNA endonucleolytically cleaves linear or circular dsDNA target complementary to the spacer; Cas9 is inactive in the absence of the 2 guide RNAs (gRNA). Cas9 recognizes the protospacer adjacent motif (PAM) in the CRISPR repeat sequences to help distinguish self versus nonself, as targets within the bacterial CRISPR locus do not have PAMs. PAM recognition is also required for catalytic activity.</text>
</comment>
<feature type="active site" description="Proton acceptor for HNH nuclease domain" evidence="13">
    <location>
        <position position="852"/>
    </location>
</feature>
<evidence type="ECO:0000256" key="6">
    <source>
        <dbReference type="ARBA" id="ARBA00022801"/>
    </source>
</evidence>
<dbReference type="InterPro" id="IPR036397">
    <property type="entry name" value="RNaseH_sf"/>
</dbReference>
<accession>A0A921K0B5</accession>
<dbReference type="Pfam" id="PF22702">
    <property type="entry name" value="Cas9_RuvC"/>
    <property type="match status" value="1"/>
</dbReference>
<evidence type="ECO:0000256" key="5">
    <source>
        <dbReference type="ARBA" id="ARBA00022759"/>
    </source>
</evidence>
<evidence type="ECO:0000313" key="15">
    <source>
        <dbReference type="EMBL" id="HJE96727.1"/>
    </source>
</evidence>
<evidence type="ECO:0000256" key="11">
    <source>
        <dbReference type="ARBA" id="ARBA00023211"/>
    </source>
</evidence>
<dbReference type="InterPro" id="IPR055228">
    <property type="entry name" value="Cas9_RuvC"/>
</dbReference>
<comment type="similarity">
    <text evidence="13">Belongs to the CRISPR-associated Cas9 family.</text>
</comment>
<keyword evidence="11" id="KW-0464">Manganese</keyword>
<evidence type="ECO:0000256" key="8">
    <source>
        <dbReference type="ARBA" id="ARBA00022884"/>
    </source>
</evidence>
<dbReference type="NCBIfam" id="TIGR01865">
    <property type="entry name" value="cas_Csn1"/>
    <property type="match status" value="1"/>
</dbReference>
<dbReference type="GO" id="GO:0051607">
    <property type="term" value="P:defense response to virus"/>
    <property type="evidence" value="ECO:0007669"/>
    <property type="project" value="UniProtKB-UniRule"/>
</dbReference>
<dbReference type="PROSITE" id="PS51749">
    <property type="entry name" value="HNH_CAS9"/>
    <property type="match status" value="1"/>
</dbReference>
<proteinExistence type="inferred from homology"/>
<dbReference type="Pfam" id="PF16595">
    <property type="entry name" value="Cas9_PI"/>
    <property type="match status" value="1"/>
</dbReference>
<dbReference type="GO" id="GO:0046872">
    <property type="term" value="F:metal ion binding"/>
    <property type="evidence" value="ECO:0007669"/>
    <property type="project" value="UniProtKB-UniRule"/>
</dbReference>
<reference evidence="15" key="1">
    <citation type="journal article" date="2021" name="PeerJ">
        <title>Extensive microbial diversity within the chicken gut microbiome revealed by metagenomics and culture.</title>
        <authorList>
            <person name="Gilroy R."/>
            <person name="Ravi A."/>
            <person name="Getino M."/>
            <person name="Pursley I."/>
            <person name="Horton D.L."/>
            <person name="Alikhan N.F."/>
            <person name="Baker D."/>
            <person name="Gharbi K."/>
            <person name="Hall N."/>
            <person name="Watson M."/>
            <person name="Adriaenssens E.M."/>
            <person name="Foster-Nyarko E."/>
            <person name="Jarju S."/>
            <person name="Secka A."/>
            <person name="Antonio M."/>
            <person name="Oren A."/>
            <person name="Chaudhuri R.R."/>
            <person name="La Ragione R."/>
            <person name="Hildebrand F."/>
            <person name="Pallen M.J."/>
        </authorList>
    </citation>
    <scope>NUCLEOTIDE SEQUENCE</scope>
    <source>
        <strain evidence="15">CHK174-6876</strain>
    </source>
</reference>
<comment type="caution">
    <text evidence="15">The sequence shown here is derived from an EMBL/GenBank/DDBJ whole genome shotgun (WGS) entry which is preliminary data.</text>
</comment>
<feature type="active site" description="For RuvC-like nuclease domain" evidence="13">
    <location>
        <position position="11"/>
    </location>
</feature>
<dbReference type="Pfam" id="PF16592">
    <property type="entry name" value="Cas9_REC"/>
    <property type="match status" value="1"/>
</dbReference>
<dbReference type="InterPro" id="IPR033114">
    <property type="entry name" value="HNH_CAS9"/>
</dbReference>
<keyword evidence="4" id="KW-0479">Metal-binding</keyword>
<dbReference type="HAMAP" id="MF_01480">
    <property type="entry name" value="Cas9"/>
    <property type="match status" value="1"/>
</dbReference>
<protein>
    <recommendedName>
        <fullName evidence="13">CRISPR-associated endonuclease Cas9</fullName>
        <ecNumber evidence="13">3.1.-.-</ecNumber>
    </recommendedName>
</protein>
<dbReference type="Proteomes" id="UP000707535">
    <property type="component" value="Unassembled WGS sequence"/>
</dbReference>
<evidence type="ECO:0000256" key="2">
    <source>
        <dbReference type="ARBA" id="ARBA00005244"/>
    </source>
</evidence>
<comment type="subunit">
    <text evidence="12 13">Monomer. Binds crRNA and tracrRNA.</text>
</comment>
<dbReference type="GO" id="GO:0016787">
    <property type="term" value="F:hydrolase activity"/>
    <property type="evidence" value="ECO:0007669"/>
    <property type="project" value="UniProtKB-KW"/>
</dbReference>
<dbReference type="EMBL" id="DYXG01000033">
    <property type="protein sequence ID" value="HJE96727.1"/>
    <property type="molecule type" value="Genomic_DNA"/>
</dbReference>
<keyword evidence="9 13" id="KW-0051">Antiviral defense</keyword>
<evidence type="ECO:0000256" key="1">
    <source>
        <dbReference type="ARBA" id="ARBA00001946"/>
    </source>
</evidence>
<dbReference type="Gene3D" id="3.30.420.10">
    <property type="entry name" value="Ribonuclease H-like superfamily/Ribonuclease H"/>
    <property type="match status" value="1"/>
</dbReference>
<reference evidence="15" key="2">
    <citation type="submission" date="2021-09" db="EMBL/GenBank/DDBJ databases">
        <authorList>
            <person name="Gilroy R."/>
        </authorList>
    </citation>
    <scope>NUCLEOTIDE SEQUENCE</scope>
    <source>
        <strain evidence="15">CHK174-6876</strain>
    </source>
</reference>
<keyword evidence="3 13" id="KW-0540">Nuclease</keyword>
<evidence type="ECO:0000256" key="3">
    <source>
        <dbReference type="ARBA" id="ARBA00022722"/>
    </source>
</evidence>
<keyword evidence="10 13" id="KW-0238">DNA-binding</keyword>
<organism evidence="15 16">
    <name type="scientific">Ligilactobacillus acidipiscis</name>
    <dbReference type="NCBI Taxonomy" id="89059"/>
    <lineage>
        <taxon>Bacteria</taxon>
        <taxon>Bacillati</taxon>
        <taxon>Bacillota</taxon>
        <taxon>Bacilli</taxon>
        <taxon>Lactobacillales</taxon>
        <taxon>Lactobacillaceae</taxon>
        <taxon>Ligilactobacillus</taxon>
    </lineage>
</organism>
<dbReference type="Pfam" id="PF16593">
    <property type="entry name" value="Cas9-BH"/>
    <property type="match status" value="1"/>
</dbReference>
<dbReference type="InterPro" id="IPR028629">
    <property type="entry name" value="Cas9"/>
</dbReference>
<evidence type="ECO:0000256" key="10">
    <source>
        <dbReference type="ARBA" id="ARBA00023125"/>
    </source>
</evidence>
<keyword evidence="6 13" id="KW-0378">Hydrolase</keyword>
<feature type="domain" description="HNH Cas9-type" evidence="14">
    <location>
        <begin position="776"/>
        <end position="937"/>
    </location>
</feature>
<dbReference type="GO" id="GO:0003677">
    <property type="term" value="F:DNA binding"/>
    <property type="evidence" value="ECO:0007669"/>
    <property type="project" value="UniProtKB-UniRule"/>
</dbReference>
<evidence type="ECO:0000256" key="9">
    <source>
        <dbReference type="ARBA" id="ARBA00023118"/>
    </source>
</evidence>
<sequence>MKDNKYNIGLDIGTSSIGFAVTDEFNKLARVKGKNYIGVRLFEEGETAAERRQFRTTRRRLGRRKWRLGLLEEIFAPYIAKTDPYFLARLKSSNISPKDTNKKFTGSILFPNETDAAFYAKYPTIYHLRKALMTEDKKFDIREIYLAIHHIVKYRGNFLVSTSISNFKQESVDFTADVSELNEYFMQIHAESKFEIDTAKIQEISQLLLDNKITRMDRQKQVAKILAKNYGDKEADKINKKIATEFCKAVLGNKAKFNVILGEDTADSDWSFKMDDENSDEEIEILMGQTNGQQQNVLRIIHQWYSQITLNGIVPDGQMISESMIDKYELHKKHLLLLKQQIKVTKDKKKAQQLHEAYEQYVHGTGAKKKLTQDDFYSKVTKNLETSDFSDEIKEQINAENFMPKQRTSANGVIPHQLHQQELDKIIEKQAKYYPLLAELNPDTKRQNTAKYKLDELIAFKIPYYVGPLITTEDQKETSGKSFAWMVRKEPGKITPWNFNEKVDKMASANQFIRRMTTKDSYLIAEDVLPAESLIYQKYKVLNELNMIRVNDHKLCKHDKQKIYHQIFEKYKTVNVKKIQGYFLTDGRYQHAPKITGLSDEQKFNSNLSTYIDFKNIFHETVDDPQKQKDFERIIEWSTIFEDRKIYEVKLKEISWLTDEQRKKLKNKRYQGWGRLSAKLLTAVFDENGYSIMDRLWNSQENFMQIQAEEGFSKEIQVENSKHLEKNDFEDILEDAYTSPQNKKAIRQVIKVVEDIQKAMGTAPQKIAIEFTRSADKKPRRSVERQHRLEEIYYNDAKEIVSKEMQSNLQNFTDNKQTLTDKYFLYFTQLGRDMYTGNKINIDNIGNYQIDHILPQAFIKDDSIDNRVLVSSAINNGKSDNVPLNMYASIRVKNDVQNEWKNLAEYGLISQRKLNNLMTDPESIDKYKAHGFIKRQLVETSQVIRLVAEILNDKYHGETEIIEVRAKMNSQLRKDFDLIKNRNVNDYHHALDAYLTTFIGNYLYRRYPKLRSYFTYGHFKKIDDMQLKQFNFLRDIENDKQANYINDNGELLWSRERDIAYFKKIYNFKYMLVSHEVSTRQGAMFKQTVFPAAADAKSKLIPIKNDKPTAIYGGYSNNNDAYLAIIKLAKTGQFKVVGVPQRAIVKLKQAYDKGLGDYSNVLYKVLEPKFTKKKVNRKTGGITYQVEKFEIVVPKVSYRQLVIDGDQKFMLGSSTYKYNAKQLVLSENAIKILDKKSFDQSGYKSSDLDAVYDEILSQVDRYFSLYDTNKFRQKLHDGRKQFVNLPNENLFDGKKLKQNGKREILNEIMNGLHANATMGYLKAIGFATTPLGQLQSPSGIELSQDAVVCYQSPTGIFERRVALKDL</sequence>
<dbReference type="InterPro" id="IPR032237">
    <property type="entry name" value="Cas9_PI"/>
</dbReference>
<evidence type="ECO:0000256" key="12">
    <source>
        <dbReference type="ARBA" id="ARBA00046380"/>
    </source>
</evidence>
<keyword evidence="5 13" id="KW-0255">Endonuclease</keyword>
<evidence type="ECO:0000256" key="4">
    <source>
        <dbReference type="ARBA" id="ARBA00022723"/>
    </source>
</evidence>
<dbReference type="InterPro" id="IPR003615">
    <property type="entry name" value="HNH_nuc"/>
</dbReference>
<dbReference type="GO" id="GO:0043571">
    <property type="term" value="P:maintenance of CRISPR repeat elements"/>
    <property type="evidence" value="ECO:0007669"/>
    <property type="project" value="UniProtKB-UniRule"/>
</dbReference>
<dbReference type="Pfam" id="PF13395">
    <property type="entry name" value="HNH_4"/>
    <property type="match status" value="1"/>
</dbReference>
<evidence type="ECO:0000256" key="7">
    <source>
        <dbReference type="ARBA" id="ARBA00022842"/>
    </source>
</evidence>
<comment type="cofactor">
    <cofactor evidence="1">
        <name>Mg(2+)</name>
        <dbReference type="ChEBI" id="CHEBI:18420"/>
    </cofactor>
</comment>
<comment type="similarity">
    <text evidence="2">Belongs to the CRISPR-associated protein Cas9 family. Subtype II-A subfamily.</text>
</comment>
<keyword evidence="7" id="KW-0460">Magnesium</keyword>
<gene>
    <name evidence="13 15" type="primary">cas9</name>
    <name evidence="15" type="ORF">K8V00_03820</name>
</gene>
<keyword evidence="8 13" id="KW-0694">RNA-binding</keyword>
<evidence type="ECO:0000256" key="13">
    <source>
        <dbReference type="HAMAP-Rule" id="MF_01480"/>
    </source>
</evidence>
<evidence type="ECO:0000313" key="16">
    <source>
        <dbReference type="Proteomes" id="UP000707535"/>
    </source>
</evidence>